<comment type="caution">
    <text evidence="1">The sequence shown here is derived from an EMBL/GenBank/DDBJ whole genome shotgun (WGS) entry which is preliminary data.</text>
</comment>
<dbReference type="AlphaFoldDB" id="A0AAV7ND66"/>
<organism evidence="1 2">
    <name type="scientific">Pleurodeles waltl</name>
    <name type="common">Iberian ribbed newt</name>
    <dbReference type="NCBI Taxonomy" id="8319"/>
    <lineage>
        <taxon>Eukaryota</taxon>
        <taxon>Metazoa</taxon>
        <taxon>Chordata</taxon>
        <taxon>Craniata</taxon>
        <taxon>Vertebrata</taxon>
        <taxon>Euteleostomi</taxon>
        <taxon>Amphibia</taxon>
        <taxon>Batrachia</taxon>
        <taxon>Caudata</taxon>
        <taxon>Salamandroidea</taxon>
        <taxon>Salamandridae</taxon>
        <taxon>Pleurodelinae</taxon>
        <taxon>Pleurodeles</taxon>
    </lineage>
</organism>
<sequence length="100" mass="11303">MPQDIINEFAAFYRMLYMLEVAADCTDLEAFYDSIHRPRLNDFSRALLDGEISKTEIAQGISGLPCQKAPGEDGFPAEFYKWTAGEVVNTLYDAFHDAEE</sequence>
<keyword evidence="2" id="KW-1185">Reference proteome</keyword>
<protein>
    <submittedName>
        <fullName evidence="1">Uncharacterized protein</fullName>
    </submittedName>
</protein>
<accession>A0AAV7ND66</accession>
<dbReference type="EMBL" id="JANPWB010000012">
    <property type="protein sequence ID" value="KAJ1112810.1"/>
    <property type="molecule type" value="Genomic_DNA"/>
</dbReference>
<proteinExistence type="predicted"/>
<name>A0AAV7ND66_PLEWA</name>
<dbReference type="Proteomes" id="UP001066276">
    <property type="component" value="Chromosome 8"/>
</dbReference>
<evidence type="ECO:0000313" key="1">
    <source>
        <dbReference type="EMBL" id="KAJ1112810.1"/>
    </source>
</evidence>
<reference evidence="1" key="1">
    <citation type="journal article" date="2022" name="bioRxiv">
        <title>Sequencing and chromosome-scale assembly of the giantPleurodeles waltlgenome.</title>
        <authorList>
            <person name="Brown T."/>
            <person name="Elewa A."/>
            <person name="Iarovenko S."/>
            <person name="Subramanian E."/>
            <person name="Araus A.J."/>
            <person name="Petzold A."/>
            <person name="Susuki M."/>
            <person name="Suzuki K.-i.T."/>
            <person name="Hayashi T."/>
            <person name="Toyoda A."/>
            <person name="Oliveira C."/>
            <person name="Osipova E."/>
            <person name="Leigh N.D."/>
            <person name="Simon A."/>
            <person name="Yun M.H."/>
        </authorList>
    </citation>
    <scope>NUCLEOTIDE SEQUENCE</scope>
    <source>
        <strain evidence="1">20211129_DDA</strain>
        <tissue evidence="1">Liver</tissue>
    </source>
</reference>
<evidence type="ECO:0000313" key="2">
    <source>
        <dbReference type="Proteomes" id="UP001066276"/>
    </source>
</evidence>
<gene>
    <name evidence="1" type="ORF">NDU88_001071</name>
</gene>